<keyword evidence="3" id="KW-1185">Reference proteome</keyword>
<accession>A0A4Q8AGE8</accession>
<feature type="transmembrane region" description="Helical" evidence="1">
    <location>
        <begin position="55"/>
        <end position="79"/>
    </location>
</feature>
<protein>
    <submittedName>
        <fullName evidence="2">Uncharacterized protein DUF3995</fullName>
    </submittedName>
</protein>
<feature type="transmembrane region" description="Helical" evidence="1">
    <location>
        <begin position="114"/>
        <end position="137"/>
    </location>
</feature>
<dbReference type="RefSeq" id="WP_165391949.1">
    <property type="nucleotide sequence ID" value="NZ_SHLA01000001.1"/>
</dbReference>
<evidence type="ECO:0000313" key="3">
    <source>
        <dbReference type="Proteomes" id="UP000292685"/>
    </source>
</evidence>
<dbReference type="EMBL" id="SHLA01000001">
    <property type="protein sequence ID" value="RZU62825.1"/>
    <property type="molecule type" value="Genomic_DNA"/>
</dbReference>
<gene>
    <name evidence="2" type="ORF">EV380_2430</name>
</gene>
<feature type="transmembrane region" description="Helical" evidence="1">
    <location>
        <begin position="192"/>
        <end position="212"/>
    </location>
</feature>
<feature type="transmembrane region" description="Helical" evidence="1">
    <location>
        <begin position="233"/>
        <end position="252"/>
    </location>
</feature>
<name>A0A4Q8AGE8_9MICC</name>
<sequence length="253" mass="25634">MNTAAAVLLILVGVLHSILGERVVLRPLFAGSWELALSRGAAERLLRGAWHLTSLAWWGLSATLLGAPAGVAFGLVCLLSAATIHVCLPGHLAWPLFTAAGVLSLGTAEALPTSLLIAVVAAAAAAATVAAGFHIAWAAGVRRGLRDALPQASGSREPLGRPGRGATLAVAGALGAYVVVVAALVLGAEGALWRWCAIAALVVLAVRVVGEGRYVGITKRVRNTGFARADDRYWTPVVGLLGLGSAAALALAG</sequence>
<proteinExistence type="predicted"/>
<keyword evidence="1" id="KW-0472">Membrane</keyword>
<keyword evidence="1" id="KW-0812">Transmembrane</keyword>
<feature type="transmembrane region" description="Helical" evidence="1">
    <location>
        <begin position="91"/>
        <end position="108"/>
    </location>
</feature>
<reference evidence="2 3" key="1">
    <citation type="submission" date="2019-02" db="EMBL/GenBank/DDBJ databases">
        <title>Sequencing the genomes of 1000 actinobacteria strains.</title>
        <authorList>
            <person name="Klenk H.-P."/>
        </authorList>
    </citation>
    <scope>NUCLEOTIDE SEQUENCE [LARGE SCALE GENOMIC DNA]</scope>
    <source>
        <strain evidence="2 3">DSM 17364</strain>
    </source>
</reference>
<dbReference type="InterPro" id="IPR025058">
    <property type="entry name" value="DUF3995"/>
</dbReference>
<keyword evidence="1" id="KW-1133">Transmembrane helix</keyword>
<dbReference type="Proteomes" id="UP000292685">
    <property type="component" value="Unassembled WGS sequence"/>
</dbReference>
<dbReference type="AlphaFoldDB" id="A0A4Q8AGE8"/>
<organism evidence="2 3">
    <name type="scientific">Zhihengliuella halotolerans</name>
    <dbReference type="NCBI Taxonomy" id="370736"/>
    <lineage>
        <taxon>Bacteria</taxon>
        <taxon>Bacillati</taxon>
        <taxon>Actinomycetota</taxon>
        <taxon>Actinomycetes</taxon>
        <taxon>Micrococcales</taxon>
        <taxon>Micrococcaceae</taxon>
        <taxon>Zhihengliuella</taxon>
    </lineage>
</organism>
<comment type="caution">
    <text evidence="2">The sequence shown here is derived from an EMBL/GenBank/DDBJ whole genome shotgun (WGS) entry which is preliminary data.</text>
</comment>
<feature type="transmembrane region" description="Helical" evidence="1">
    <location>
        <begin position="166"/>
        <end position="186"/>
    </location>
</feature>
<evidence type="ECO:0000256" key="1">
    <source>
        <dbReference type="SAM" id="Phobius"/>
    </source>
</evidence>
<dbReference type="Pfam" id="PF13160">
    <property type="entry name" value="DUF3995"/>
    <property type="match status" value="1"/>
</dbReference>
<evidence type="ECO:0000313" key="2">
    <source>
        <dbReference type="EMBL" id="RZU62825.1"/>
    </source>
</evidence>